<feature type="chain" id="PRO_5012237135" evidence="1">
    <location>
        <begin position="18"/>
        <end position="152"/>
    </location>
</feature>
<accession>A0A1Y0EEF7</accession>
<reference evidence="2 3" key="1">
    <citation type="submission" date="2017-05" db="EMBL/GenBank/DDBJ databases">
        <title>Genome Sequence of Loktanella vestfoldensis Strain SMR4r Isolated from a Culture of the Diatom Skeletonema marinoi.</title>
        <authorList>
            <person name="Topel M."/>
            <person name="Pinder M.I.M."/>
            <person name="Johansson O.N."/>
            <person name="Kourtchenko O."/>
            <person name="Godhe A."/>
            <person name="Clarke A.K."/>
        </authorList>
    </citation>
    <scope>NUCLEOTIDE SEQUENCE [LARGE SCALE GENOMIC DNA]</scope>
    <source>
        <strain evidence="2 3">SMR4r</strain>
    </source>
</reference>
<evidence type="ECO:0000313" key="3">
    <source>
        <dbReference type="Proteomes" id="UP000195273"/>
    </source>
</evidence>
<keyword evidence="3" id="KW-1185">Reference proteome</keyword>
<keyword evidence="1" id="KW-0732">Signal</keyword>
<gene>
    <name evidence="2" type="ORF">LOKVESSMR4R_02690</name>
</gene>
<name>A0A1Y0EEF7_9RHOB</name>
<protein>
    <submittedName>
        <fullName evidence="2">Uncharacterized protein</fullName>
    </submittedName>
</protein>
<evidence type="ECO:0000256" key="1">
    <source>
        <dbReference type="SAM" id="SignalP"/>
    </source>
</evidence>
<proteinExistence type="predicted"/>
<evidence type="ECO:0000313" key="2">
    <source>
        <dbReference type="EMBL" id="ARU01985.1"/>
    </source>
</evidence>
<dbReference type="RefSeq" id="WP_157898228.1">
    <property type="nucleotide sequence ID" value="NZ_CP021431.1"/>
</dbReference>
<dbReference type="OrthoDB" id="7856755at2"/>
<dbReference type="AlphaFoldDB" id="A0A1Y0EEF7"/>
<sequence length="152" mass="15660">MIRLILPAIIAASSAAAQDSSICRNLPFSAKNCVRVLACIGDQGVTFDGQARGWDAGAVTGQMSDGTSCSGVWDSNGPMGTGLARLGCSDGTDMDVIYYNQDNITGTVIGQGQTSTGHAIRVWSGENVLQFLTPQGAYGASLPCVQGDIPIS</sequence>
<organism evidence="2 3">
    <name type="scientific">Yoonia vestfoldensis</name>
    <dbReference type="NCBI Taxonomy" id="245188"/>
    <lineage>
        <taxon>Bacteria</taxon>
        <taxon>Pseudomonadati</taxon>
        <taxon>Pseudomonadota</taxon>
        <taxon>Alphaproteobacteria</taxon>
        <taxon>Rhodobacterales</taxon>
        <taxon>Paracoccaceae</taxon>
        <taxon>Yoonia</taxon>
    </lineage>
</organism>
<dbReference type="KEGG" id="lvs:LOKVESSMR4R_02690"/>
<dbReference type="EMBL" id="CP021431">
    <property type="protein sequence ID" value="ARU01985.1"/>
    <property type="molecule type" value="Genomic_DNA"/>
</dbReference>
<dbReference type="Proteomes" id="UP000195273">
    <property type="component" value="Chromosome"/>
</dbReference>
<feature type="signal peptide" evidence="1">
    <location>
        <begin position="1"/>
        <end position="17"/>
    </location>
</feature>